<accession>A0A8D8ZE97</accession>
<protein>
    <submittedName>
        <fullName evidence="1">Uncharacterized protein</fullName>
    </submittedName>
</protein>
<dbReference type="AlphaFoldDB" id="A0A8D8ZE97"/>
<name>A0A8D8ZE97_9HEMI</name>
<evidence type="ECO:0000313" key="1">
    <source>
        <dbReference type="EMBL" id="CAG6744502.1"/>
    </source>
</evidence>
<reference evidence="1" key="1">
    <citation type="submission" date="2021-05" db="EMBL/GenBank/DDBJ databases">
        <authorList>
            <person name="Alioto T."/>
            <person name="Alioto T."/>
            <person name="Gomez Garrido J."/>
        </authorList>
    </citation>
    <scope>NUCLEOTIDE SEQUENCE</scope>
</reference>
<sequence>MVTQSTHKVSGVTIIVRVTSVRRIQTQFPALFNRGHILIDRVHGLEDASSQLLELAQLGRLVHTVVLEIFHVLGFFKSSVSSHCDTIHVRHMTLAGAVVVVGRSANEVSFAQTHFKTVSPGRGSSHFLDETEQAVPLDTVETPGPLAWLHSQTGLLGVDGEYRELGLGERTWISISIGREQDTQSRLIVDGVAGLIARARLQTVCQHQGSCDGVQVVLGSSVDVASDQLEAGHVCITVLD</sequence>
<dbReference type="EMBL" id="HBUF01468471">
    <property type="protein sequence ID" value="CAG6744502.1"/>
    <property type="molecule type" value="Transcribed_RNA"/>
</dbReference>
<proteinExistence type="predicted"/>
<organism evidence="1">
    <name type="scientific">Cacopsylla melanoneura</name>
    <dbReference type="NCBI Taxonomy" id="428564"/>
    <lineage>
        <taxon>Eukaryota</taxon>
        <taxon>Metazoa</taxon>
        <taxon>Ecdysozoa</taxon>
        <taxon>Arthropoda</taxon>
        <taxon>Hexapoda</taxon>
        <taxon>Insecta</taxon>
        <taxon>Pterygota</taxon>
        <taxon>Neoptera</taxon>
        <taxon>Paraneoptera</taxon>
        <taxon>Hemiptera</taxon>
        <taxon>Sternorrhyncha</taxon>
        <taxon>Psylloidea</taxon>
        <taxon>Psyllidae</taxon>
        <taxon>Psyllinae</taxon>
        <taxon>Cacopsylla</taxon>
    </lineage>
</organism>